<dbReference type="InterPro" id="IPR043129">
    <property type="entry name" value="ATPase_NBD"/>
</dbReference>
<feature type="domain" description="GspL cytoplasmic actin-ATPase-like" evidence="11">
    <location>
        <begin position="33"/>
        <end position="171"/>
    </location>
</feature>
<evidence type="ECO:0000256" key="4">
    <source>
        <dbReference type="ARBA" id="ARBA00022475"/>
    </source>
</evidence>
<comment type="similarity">
    <text evidence="2 10">Belongs to the GSP L family.</text>
</comment>
<keyword evidence="6" id="KW-0812">Transmembrane</keyword>
<evidence type="ECO:0000259" key="11">
    <source>
        <dbReference type="Pfam" id="PF05134"/>
    </source>
</evidence>
<dbReference type="InterPro" id="IPR024230">
    <property type="entry name" value="GspL_cyto_dom"/>
</dbReference>
<dbReference type="SUPFAM" id="SSF53067">
    <property type="entry name" value="Actin-like ATPase domain"/>
    <property type="match status" value="1"/>
</dbReference>
<evidence type="ECO:0000256" key="7">
    <source>
        <dbReference type="ARBA" id="ARBA00022927"/>
    </source>
</evidence>
<evidence type="ECO:0000259" key="12">
    <source>
        <dbReference type="Pfam" id="PF12693"/>
    </source>
</evidence>
<sequence>MKSWLYLTAEGVVAPSADWPCRVWSALHQGTPMPLHQAAEALAGQSVDLLVPMELCSWVRSEPWPSRRQPGAQAVAFAVEEQLSEPLEQLHVSVGARDSDGRYPVMVIGRERMAGVLSLLAESAVELRSASVDADMLPDTQPLGVRCFGRWLLGGALPARMVLSNEGLKTLRPILPADIHWLDDHQGDAFFDQCLNVRPAHAINLLQGRFAPSQKPLPWRIGALALFTSLLLTWGGTEARIWFVEGQSRQLVQESEQQFKALYPDQPHTMDMAAQLKVLQHPPAQSQSTRTSELLKLVEHVIGASSVEVQRVELRAGEGWKIQLTANSFAELEQLRERGRQQGMPVRLDSANKADDRVHATLTFEDGA</sequence>
<comment type="subcellular location">
    <subcellularLocation>
        <location evidence="1">Cell inner membrane</location>
        <topology evidence="1">Single-pass membrane protein</topology>
    </subcellularLocation>
</comment>
<protein>
    <recommendedName>
        <fullName evidence="10">Type II secretion system protein L</fullName>
        <shortName evidence="10">T2SS protein L</shortName>
    </recommendedName>
</protein>
<dbReference type="Gene3D" id="3.30.420.380">
    <property type="match status" value="1"/>
</dbReference>
<keyword evidence="8" id="KW-1133">Transmembrane helix</keyword>
<dbReference type="InterPro" id="IPR025691">
    <property type="entry name" value="GspL_pp_dom"/>
</dbReference>
<gene>
    <name evidence="13" type="primary">gspL</name>
    <name evidence="13" type="ORF">L9059_22730</name>
</gene>
<dbReference type="CDD" id="cd24017">
    <property type="entry name" value="ASKHA_T2SSL_N"/>
    <property type="match status" value="1"/>
</dbReference>
<dbReference type="Pfam" id="PF05134">
    <property type="entry name" value="T2SSL"/>
    <property type="match status" value="1"/>
</dbReference>
<reference evidence="13 14" key="1">
    <citation type="submission" date="2022-02" db="EMBL/GenBank/DDBJ databases">
        <title>Comparative genomics of the first Antarctic Pseudomonas spp. capable of biotransforming 2,4,6-Trinitrotoluene.</title>
        <authorList>
            <person name="Cabrera M.A."/>
            <person name="Marquez S.L."/>
            <person name="Perez-Donoso J.M."/>
        </authorList>
    </citation>
    <scope>NUCLEOTIDE SEQUENCE [LARGE SCALE GENOMIC DNA]</scope>
    <source>
        <strain evidence="13 14">TNT19</strain>
    </source>
</reference>
<keyword evidence="3 10" id="KW-0813">Transport</keyword>
<organism evidence="13 14">
    <name type="scientific">Pseudomonas violetae</name>
    <dbReference type="NCBI Taxonomy" id="2915813"/>
    <lineage>
        <taxon>Bacteria</taxon>
        <taxon>Pseudomonadati</taxon>
        <taxon>Pseudomonadota</taxon>
        <taxon>Gammaproteobacteria</taxon>
        <taxon>Pseudomonadales</taxon>
        <taxon>Pseudomonadaceae</taxon>
        <taxon>Pseudomonas</taxon>
    </lineage>
</organism>
<dbReference type="RefSeq" id="WP_247293152.1">
    <property type="nucleotide sequence ID" value="NZ_JAKNRW010000026.1"/>
</dbReference>
<accession>A0ABT0F5J1</accession>
<evidence type="ECO:0000256" key="6">
    <source>
        <dbReference type="ARBA" id="ARBA00022692"/>
    </source>
</evidence>
<keyword evidence="7 10" id="KW-0653">Protein transport</keyword>
<keyword evidence="4" id="KW-1003">Cell membrane</keyword>
<proteinExistence type="inferred from homology"/>
<comment type="caution">
    <text evidence="13">The sequence shown here is derived from an EMBL/GenBank/DDBJ whole genome shotgun (WGS) entry which is preliminary data.</text>
</comment>
<dbReference type="Proteomes" id="UP001299876">
    <property type="component" value="Unassembled WGS sequence"/>
</dbReference>
<keyword evidence="5" id="KW-0997">Cell inner membrane</keyword>
<evidence type="ECO:0000256" key="3">
    <source>
        <dbReference type="ARBA" id="ARBA00022448"/>
    </source>
</evidence>
<evidence type="ECO:0000313" key="13">
    <source>
        <dbReference type="EMBL" id="MCK1792942.1"/>
    </source>
</evidence>
<dbReference type="NCBIfam" id="TIGR01709">
    <property type="entry name" value="typeII_sec_gspL"/>
    <property type="match status" value="1"/>
</dbReference>
<dbReference type="Gene3D" id="3.30.1360.100">
    <property type="entry name" value="General secretion pathway protein M, EpsM"/>
    <property type="match status" value="1"/>
</dbReference>
<dbReference type="InterPro" id="IPR007812">
    <property type="entry name" value="T2SS_protein-GspL"/>
</dbReference>
<evidence type="ECO:0000256" key="2">
    <source>
        <dbReference type="ARBA" id="ARBA00005318"/>
    </source>
</evidence>
<feature type="domain" description="GspL periplasmic" evidence="12">
    <location>
        <begin position="214"/>
        <end position="364"/>
    </location>
</feature>
<evidence type="ECO:0000313" key="14">
    <source>
        <dbReference type="Proteomes" id="UP001299876"/>
    </source>
</evidence>
<dbReference type="PIRSF" id="PIRSF015761">
    <property type="entry name" value="Protein_L"/>
    <property type="match status" value="1"/>
</dbReference>
<evidence type="ECO:0000256" key="9">
    <source>
        <dbReference type="ARBA" id="ARBA00023136"/>
    </source>
</evidence>
<evidence type="ECO:0000256" key="1">
    <source>
        <dbReference type="ARBA" id="ARBA00004377"/>
    </source>
</evidence>
<keyword evidence="14" id="KW-1185">Reference proteome</keyword>
<name>A0ABT0F5J1_9PSED</name>
<evidence type="ECO:0000256" key="10">
    <source>
        <dbReference type="PIRNR" id="PIRNR015761"/>
    </source>
</evidence>
<evidence type="ECO:0000256" key="5">
    <source>
        <dbReference type="ARBA" id="ARBA00022519"/>
    </source>
</evidence>
<dbReference type="Pfam" id="PF12693">
    <property type="entry name" value="GspL_C"/>
    <property type="match status" value="1"/>
</dbReference>
<evidence type="ECO:0000256" key="8">
    <source>
        <dbReference type="ARBA" id="ARBA00022989"/>
    </source>
</evidence>
<dbReference type="EMBL" id="JAKNRW010000026">
    <property type="protein sequence ID" value="MCK1792942.1"/>
    <property type="molecule type" value="Genomic_DNA"/>
</dbReference>
<keyword evidence="9" id="KW-0472">Membrane</keyword>
<comment type="function">
    <text evidence="10">Inner membrane component of the type II secretion system required for the energy-dependent secretion of extracellular factors such as proteases and toxins from the periplasm.</text>
</comment>